<sequence length="75" mass="8357">MIARNFSCQHGARRDEHSAFILSSLSPDCARFAPFFLFLSSPLCGEGSARSLQDNSKIRNSLFLLMSGGRSWYPV</sequence>
<dbReference type="EMBL" id="APMR01000033">
    <property type="protein sequence ID" value="EMR52912.1"/>
    <property type="molecule type" value="Genomic_DNA"/>
</dbReference>
<proteinExistence type="predicted"/>
<accession>M7RMF8</accession>
<dbReference type="Proteomes" id="UP000013259">
    <property type="component" value="Unassembled WGS sequence"/>
</dbReference>
<reference evidence="1 2" key="1">
    <citation type="submission" date="2013-02" db="EMBL/GenBank/DDBJ databases">
        <authorList>
            <person name="McClelland M."/>
            <person name="Porwollik S."/>
            <person name="Desai P."/>
            <person name="Cheng P."/>
            <person name="Wollam A."/>
            <person name="Pepin K."/>
            <person name="Bhonagiri V."/>
            <person name="Fulton L."/>
            <person name="Fulton R."/>
            <person name="Delehaunty K."/>
            <person name="Fronick C."/>
            <person name="Godfrey J."/>
            <person name="Waligorski J."/>
            <person name="Appelbaum E."/>
            <person name="Tomlinson C."/>
            <person name="Warren W."/>
            <person name="Sodergren E."/>
            <person name="Weinstock G."/>
            <person name="Wilson R.K."/>
        </authorList>
    </citation>
    <scope>NUCLEOTIDE SEQUENCE [LARGE SCALE GENOMIC DNA]</scope>
    <source>
        <strain evidence="1 2">UC16</strain>
    </source>
</reference>
<protein>
    <submittedName>
        <fullName evidence="1">Uncharacterized protein</fullName>
    </submittedName>
</protein>
<name>M7RMF8_SALDU</name>
<evidence type="ECO:0000313" key="1">
    <source>
        <dbReference type="EMBL" id="EMR52912.1"/>
    </source>
</evidence>
<gene>
    <name evidence="1" type="ORF">A670_01954</name>
</gene>
<evidence type="ECO:0000313" key="2">
    <source>
        <dbReference type="Proteomes" id="UP000013259"/>
    </source>
</evidence>
<organism evidence="1 2">
    <name type="scientific">Salmonella enterica subsp. enterica serovar Dublin str. UC16</name>
    <dbReference type="NCBI Taxonomy" id="1192688"/>
    <lineage>
        <taxon>Bacteria</taxon>
        <taxon>Pseudomonadati</taxon>
        <taxon>Pseudomonadota</taxon>
        <taxon>Gammaproteobacteria</taxon>
        <taxon>Enterobacterales</taxon>
        <taxon>Enterobacteriaceae</taxon>
        <taxon>Salmonella</taxon>
    </lineage>
</organism>
<comment type="caution">
    <text evidence="1">The sequence shown here is derived from an EMBL/GenBank/DDBJ whole genome shotgun (WGS) entry which is preliminary data.</text>
</comment>
<dbReference type="AlphaFoldDB" id="M7RMF8"/>
<dbReference type="HOGENOM" id="CLU_205184_0_0_6"/>